<dbReference type="PANTHER" id="PTHR43685">
    <property type="entry name" value="GLYCOSYLTRANSFERASE"/>
    <property type="match status" value="1"/>
</dbReference>
<comment type="similarity">
    <text evidence="1">Belongs to the glycosyltransferase 2 family.</text>
</comment>
<evidence type="ECO:0000256" key="1">
    <source>
        <dbReference type="ARBA" id="ARBA00006739"/>
    </source>
</evidence>
<organism evidence="3">
    <name type="scientific">uncultured Oenococcus sp</name>
    <dbReference type="NCBI Taxonomy" id="1225883"/>
    <lineage>
        <taxon>Bacteria</taxon>
        <taxon>Bacillati</taxon>
        <taxon>Bacillota</taxon>
        <taxon>Bacilli</taxon>
        <taxon>Lactobacillales</taxon>
        <taxon>Lactobacillaceae</taxon>
        <taxon>Oenococcus</taxon>
        <taxon>environmental samples</taxon>
    </lineage>
</organism>
<dbReference type="Gene3D" id="3.90.550.10">
    <property type="entry name" value="Spore Coat Polysaccharide Biosynthesis Protein SpsA, Chain A"/>
    <property type="match status" value="1"/>
</dbReference>
<name>A0A060CDU6_9LACO</name>
<dbReference type="InterPro" id="IPR050834">
    <property type="entry name" value="Glycosyltransf_2"/>
</dbReference>
<dbReference type="Pfam" id="PF00535">
    <property type="entry name" value="Glycos_transf_2"/>
    <property type="match status" value="1"/>
</dbReference>
<feature type="domain" description="Glycosyltransferase 2-like" evidence="2">
    <location>
        <begin position="7"/>
        <end position="76"/>
    </location>
</feature>
<proteinExistence type="inferred from homology"/>
<sequence>MLIVFFVIIATYNGEKYIQKQLQSILNQRQQPDEVIIRDDCSTDSTGNLIESFIKENGLSNWSFKINAFNKGYRGNF</sequence>
<dbReference type="PANTHER" id="PTHR43685:SF11">
    <property type="entry name" value="GLYCOSYLTRANSFERASE TAGX-RELATED"/>
    <property type="match status" value="1"/>
</dbReference>
<dbReference type="AlphaFoldDB" id="A0A060CDU6"/>
<dbReference type="InterPro" id="IPR029044">
    <property type="entry name" value="Nucleotide-diphossugar_trans"/>
</dbReference>
<dbReference type="EMBL" id="KF125798">
    <property type="protein sequence ID" value="AIA93132.1"/>
    <property type="molecule type" value="Genomic_DNA"/>
</dbReference>
<dbReference type="SUPFAM" id="SSF53448">
    <property type="entry name" value="Nucleotide-diphospho-sugar transferases"/>
    <property type="match status" value="1"/>
</dbReference>
<protein>
    <submittedName>
        <fullName evidence="3">Glycos_transf_2</fullName>
    </submittedName>
</protein>
<evidence type="ECO:0000259" key="2">
    <source>
        <dbReference type="Pfam" id="PF00535"/>
    </source>
</evidence>
<dbReference type="InterPro" id="IPR001173">
    <property type="entry name" value="Glyco_trans_2-like"/>
</dbReference>
<evidence type="ECO:0000313" key="3">
    <source>
        <dbReference type="EMBL" id="AIA93132.1"/>
    </source>
</evidence>
<accession>A0A060CDU6</accession>
<reference evidence="3" key="1">
    <citation type="journal article" date="2013" name="Environ. Microbiol.">
        <title>Seasonally variable intestinal metagenomes of the red palm weevil (Rhynchophorus ferrugineus).</title>
        <authorList>
            <person name="Jia S."/>
            <person name="Zhang X."/>
            <person name="Zhang G."/>
            <person name="Yin A."/>
            <person name="Zhang S."/>
            <person name="Li F."/>
            <person name="Wang L."/>
            <person name="Zhao D."/>
            <person name="Yun Q."/>
            <person name="Tala"/>
            <person name="Wang J."/>
            <person name="Sun G."/>
            <person name="Baabdullah M."/>
            <person name="Yu X."/>
            <person name="Hu S."/>
            <person name="Al-Mssallem I.S."/>
            <person name="Yu J."/>
        </authorList>
    </citation>
    <scope>NUCLEOTIDE SEQUENCE</scope>
</reference>